<feature type="region of interest" description="Disordered" evidence="1">
    <location>
        <begin position="1"/>
        <end position="30"/>
    </location>
</feature>
<dbReference type="EMBL" id="CACRXK020001322">
    <property type="protein sequence ID" value="CAB3988434.1"/>
    <property type="molecule type" value="Genomic_DNA"/>
</dbReference>
<sequence>MAENTDFNELNTNLTGYSDTDDDNDNDDNVDVDVATLENVENTDQPDVEAVEVDEENTNIQPGNEDENISDFQSNFENCDDDGDDENDQVMQGFFKQLLHLQEQIEKKKKENRLIPCVSNFMKLDFDERSQQISPTITRHLLHVCGLIVRNKLDIQIDHGDRVVLEHITGKDCPKKDIKFTLVEDLRILGYIRKAVRQLELIKKTHTKENGQRSQAEVKKSVRDKSSTAGNDIINYLRKTDSYRKSIGLDQAVDDDTVAPENNPVPVTAGASGAGHKPGTVAASAAKIEQHFQKHNVKPTAQGIRYGSNDLNISYQDMLEDLTRNYVQTQPNLNDHSRRRVLLLLKKTNMPISYIRNKTIKEQYKQMLSQSGQASKPGPSAIPTPIAKSKGKQRKARGYLSD</sequence>
<proteinExistence type="predicted"/>
<name>A0A6S7G5J8_PARCT</name>
<dbReference type="AlphaFoldDB" id="A0A6S7G5J8"/>
<evidence type="ECO:0000313" key="3">
    <source>
        <dbReference type="Proteomes" id="UP001152795"/>
    </source>
</evidence>
<protein>
    <submittedName>
        <fullName evidence="2">Uncharacterized protein</fullName>
    </submittedName>
</protein>
<accession>A0A6S7G5J8</accession>
<reference evidence="2" key="1">
    <citation type="submission" date="2020-04" db="EMBL/GenBank/DDBJ databases">
        <authorList>
            <person name="Alioto T."/>
            <person name="Alioto T."/>
            <person name="Gomez Garrido J."/>
        </authorList>
    </citation>
    <scope>NUCLEOTIDE SEQUENCE</scope>
    <source>
        <strain evidence="2">A484AB</strain>
    </source>
</reference>
<feature type="compositionally biased region" description="Basic residues" evidence="1">
    <location>
        <begin position="389"/>
        <end position="402"/>
    </location>
</feature>
<gene>
    <name evidence="2" type="ORF">PACLA_8A011915</name>
</gene>
<evidence type="ECO:0000313" key="2">
    <source>
        <dbReference type="EMBL" id="CAB3988434.1"/>
    </source>
</evidence>
<dbReference type="Proteomes" id="UP001152795">
    <property type="component" value="Unassembled WGS sequence"/>
</dbReference>
<comment type="caution">
    <text evidence="2">The sequence shown here is derived from an EMBL/GenBank/DDBJ whole genome shotgun (WGS) entry which is preliminary data.</text>
</comment>
<organism evidence="2 3">
    <name type="scientific">Paramuricea clavata</name>
    <name type="common">Red gorgonian</name>
    <name type="synonym">Violescent sea-whip</name>
    <dbReference type="NCBI Taxonomy" id="317549"/>
    <lineage>
        <taxon>Eukaryota</taxon>
        <taxon>Metazoa</taxon>
        <taxon>Cnidaria</taxon>
        <taxon>Anthozoa</taxon>
        <taxon>Octocorallia</taxon>
        <taxon>Malacalcyonacea</taxon>
        <taxon>Plexauridae</taxon>
        <taxon>Paramuricea</taxon>
    </lineage>
</organism>
<keyword evidence="3" id="KW-1185">Reference proteome</keyword>
<feature type="region of interest" description="Disordered" evidence="1">
    <location>
        <begin position="366"/>
        <end position="402"/>
    </location>
</feature>
<feature type="region of interest" description="Disordered" evidence="1">
    <location>
        <begin position="254"/>
        <end position="280"/>
    </location>
</feature>
<feature type="compositionally biased region" description="Acidic residues" evidence="1">
    <location>
        <begin position="19"/>
        <end position="30"/>
    </location>
</feature>
<evidence type="ECO:0000256" key="1">
    <source>
        <dbReference type="SAM" id="MobiDB-lite"/>
    </source>
</evidence>
<feature type="compositionally biased region" description="Polar residues" evidence="1">
    <location>
        <begin position="1"/>
        <end position="18"/>
    </location>
</feature>